<feature type="non-terminal residue" evidence="2">
    <location>
        <position position="50"/>
    </location>
</feature>
<evidence type="ECO:0000259" key="1">
    <source>
        <dbReference type="Pfam" id="PF00814"/>
    </source>
</evidence>
<gene>
    <name evidence="2" type="ORF">METZ01_LOCUS175603</name>
</gene>
<dbReference type="SUPFAM" id="SSF53067">
    <property type="entry name" value="Actin-like ATPase domain"/>
    <property type="match status" value="1"/>
</dbReference>
<feature type="domain" description="Gcp-like" evidence="1">
    <location>
        <begin position="23"/>
        <end position="50"/>
    </location>
</feature>
<dbReference type="PANTHER" id="PTHR11735">
    <property type="entry name" value="TRNA N6-ADENOSINE THREONYLCARBAMOYLTRANSFERASE"/>
    <property type="match status" value="1"/>
</dbReference>
<dbReference type="Gene3D" id="3.30.420.40">
    <property type="match status" value="1"/>
</dbReference>
<name>A0A382CA84_9ZZZZ</name>
<proteinExistence type="predicted"/>
<dbReference type="InterPro" id="IPR000905">
    <property type="entry name" value="Gcp-like_dom"/>
</dbReference>
<dbReference type="PANTHER" id="PTHR11735:SF6">
    <property type="entry name" value="TRNA N6-ADENOSINE THREONYLCARBAMOYLTRANSFERASE, MITOCHONDRIAL"/>
    <property type="match status" value="1"/>
</dbReference>
<dbReference type="Pfam" id="PF00814">
    <property type="entry name" value="TsaD"/>
    <property type="match status" value="1"/>
</dbReference>
<organism evidence="2">
    <name type="scientific">marine metagenome</name>
    <dbReference type="NCBI Taxonomy" id="408172"/>
    <lineage>
        <taxon>unclassified sequences</taxon>
        <taxon>metagenomes</taxon>
        <taxon>ecological metagenomes</taxon>
    </lineage>
</organism>
<accession>A0A382CA84</accession>
<dbReference type="InterPro" id="IPR043129">
    <property type="entry name" value="ATPase_NBD"/>
</dbReference>
<sequence length="50" mass="5328">MIVLGIETSCDETAAAVVSEQGIKSNLVYSQLDEHQPYGGVVPEIAARTH</sequence>
<dbReference type="EMBL" id="UINC01033443">
    <property type="protein sequence ID" value="SVB22749.1"/>
    <property type="molecule type" value="Genomic_DNA"/>
</dbReference>
<evidence type="ECO:0000313" key="2">
    <source>
        <dbReference type="EMBL" id="SVB22749.1"/>
    </source>
</evidence>
<protein>
    <recommendedName>
        <fullName evidence="1">Gcp-like domain-containing protein</fullName>
    </recommendedName>
</protein>
<dbReference type="AlphaFoldDB" id="A0A382CA84"/>
<reference evidence="2" key="1">
    <citation type="submission" date="2018-05" db="EMBL/GenBank/DDBJ databases">
        <authorList>
            <person name="Lanie J.A."/>
            <person name="Ng W.-L."/>
            <person name="Kazmierczak K.M."/>
            <person name="Andrzejewski T.M."/>
            <person name="Davidsen T.M."/>
            <person name="Wayne K.J."/>
            <person name="Tettelin H."/>
            <person name="Glass J.I."/>
            <person name="Rusch D."/>
            <person name="Podicherti R."/>
            <person name="Tsui H.-C.T."/>
            <person name="Winkler M.E."/>
        </authorList>
    </citation>
    <scope>NUCLEOTIDE SEQUENCE</scope>
</reference>